<feature type="region of interest" description="Disordered" evidence="2">
    <location>
        <begin position="131"/>
        <end position="202"/>
    </location>
</feature>
<evidence type="ECO:0000256" key="2">
    <source>
        <dbReference type="SAM" id="MobiDB-lite"/>
    </source>
</evidence>
<keyword evidence="4" id="KW-1185">Reference proteome</keyword>
<organism evidence="3 4">
    <name type="scientific">Streptomyces olivochromogenes</name>
    <dbReference type="NCBI Taxonomy" id="1963"/>
    <lineage>
        <taxon>Bacteria</taxon>
        <taxon>Bacillati</taxon>
        <taxon>Actinomycetota</taxon>
        <taxon>Actinomycetes</taxon>
        <taxon>Kitasatosporales</taxon>
        <taxon>Streptomycetaceae</taxon>
        <taxon>Streptomyces</taxon>
    </lineage>
</organism>
<dbReference type="Proteomes" id="UP000217446">
    <property type="component" value="Unassembled WGS sequence"/>
</dbReference>
<proteinExistence type="predicted"/>
<evidence type="ECO:0000313" key="3">
    <source>
        <dbReference type="EMBL" id="GAX58635.1"/>
    </source>
</evidence>
<name>A0A286PGF6_STROL</name>
<keyword evidence="1" id="KW-0175">Coiled coil</keyword>
<comment type="caution">
    <text evidence="3">The sequence shown here is derived from an EMBL/GenBank/DDBJ whole genome shotgun (WGS) entry which is preliminary data.</text>
</comment>
<feature type="coiled-coil region" evidence="1">
    <location>
        <begin position="12"/>
        <end position="53"/>
    </location>
</feature>
<evidence type="ECO:0000256" key="1">
    <source>
        <dbReference type="SAM" id="Coils"/>
    </source>
</evidence>
<accession>A0A286PGF6</accession>
<protein>
    <submittedName>
        <fullName evidence="3">Uncharacterized protein</fullName>
    </submittedName>
</protein>
<reference evidence="4" key="1">
    <citation type="submission" date="2017-05" db="EMBL/GenBank/DDBJ databases">
        <title>Streptomyces olivochromogenes NBRC 3561 whole genome shotgun sequence.</title>
        <authorList>
            <person name="Dohra H."/>
            <person name="Kodani S."/>
        </authorList>
    </citation>
    <scope>NUCLEOTIDE SEQUENCE [LARGE SCALE GENOMIC DNA]</scope>
    <source>
        <strain evidence="4">NBRC 3561</strain>
    </source>
</reference>
<dbReference type="EMBL" id="BDQI01000059">
    <property type="protein sequence ID" value="GAX58635.1"/>
    <property type="molecule type" value="Genomic_DNA"/>
</dbReference>
<sequence length="202" mass="22523">MTGGELTLGAVLVRLEEREREITAQADATREQIAQLTARLDELGRAAEEVRITRKTLLELPDPQPPAAPAPELPDHPAYQQIMAVFATADAPLRARQVCEAMDMEIAPNNINNTSLKLKRLAERGILVETEQACSPNRGRSRPATPQPAHLPLPTDRPARRPVRPYADSRSLRPHPPRRRNHRRRGACRGWAETWASSPAPR</sequence>
<dbReference type="AlphaFoldDB" id="A0A286PGF6"/>
<gene>
    <name evidence="3" type="ORF">SO3561_10209</name>
</gene>
<feature type="compositionally biased region" description="Basic residues" evidence="2">
    <location>
        <begin position="172"/>
        <end position="187"/>
    </location>
</feature>
<evidence type="ECO:0000313" key="4">
    <source>
        <dbReference type="Proteomes" id="UP000217446"/>
    </source>
</evidence>